<dbReference type="AlphaFoldDB" id="Q2I6N1"/>
<accession>Q2I6N1</accession>
<keyword evidence="1" id="KW-1133">Transmembrane helix</keyword>
<dbReference type="EMBL" id="DQ267495">
    <property type="protein sequence ID" value="ABB84823.1"/>
    <property type="molecule type" value="Genomic_DNA"/>
</dbReference>
<reference evidence="2" key="1">
    <citation type="journal article" date="2006" name="Microbiology">
        <title>Metagenomic analysis of mesopelagic Antarctic plankton reveals a novel deltaproteobacterial group.</title>
        <authorList>
            <person name="Moreira D."/>
            <person name="Rodriguez-Valera F."/>
            <person name="Lopez-Garcia P."/>
        </authorList>
    </citation>
    <scope>NUCLEOTIDE SEQUENCE</scope>
</reference>
<name>Q2I6N1_9DELT</name>
<keyword evidence="1" id="KW-0812">Transmembrane</keyword>
<evidence type="ECO:0000256" key="1">
    <source>
        <dbReference type="SAM" id="Phobius"/>
    </source>
</evidence>
<keyword evidence="1" id="KW-0472">Membrane</keyword>
<evidence type="ECO:0000313" key="2">
    <source>
        <dbReference type="EMBL" id="ABB84823.1"/>
    </source>
</evidence>
<sequence length="355" mass="37991">MLHVECTDPRCAAFTRTRRSIVALNHNWGADSAWGVIVADCRDHIEFVAAESLNQISADLLAKVAADRERLALILSESCPEPPTKEATEELATLLGTVRDRAMSMKLVNGTLFFLGLVVLLMGTAWPALNGGLIQIQNEFLSSLGQSFVLIAGGGILAIYRTFKARQTEAENTLRLSLFGVDTVEAKIRRAAAYLNDDAQPARTSQFGVEGVWGFSNSGELKHQLEAGYSAELSEPQLLLLAAQLKDAAIKERSYRLIGNFMGTGTVVAVAGGLCLPLLDLEAGGMLDAGGVGALQSLLVVGLGGLLVTLRRNYVDKRGRLLVAARELVSGQHSFEDRSQLLSTALAGVDTGLQQ</sequence>
<feature type="transmembrane region" description="Helical" evidence="1">
    <location>
        <begin position="291"/>
        <end position="310"/>
    </location>
</feature>
<organism evidence="2">
    <name type="scientific">uncultured delta proteobacterium DeepAnt-1F12</name>
    <dbReference type="NCBI Taxonomy" id="357894"/>
    <lineage>
        <taxon>Bacteria</taxon>
        <taxon>Deltaproteobacteria</taxon>
        <taxon>environmental samples</taxon>
    </lineage>
</organism>
<proteinExistence type="predicted"/>
<feature type="transmembrane region" description="Helical" evidence="1">
    <location>
        <begin position="257"/>
        <end position="279"/>
    </location>
</feature>
<feature type="transmembrane region" description="Helical" evidence="1">
    <location>
        <begin position="107"/>
        <end position="128"/>
    </location>
</feature>
<protein>
    <submittedName>
        <fullName evidence="2">Uncharacterized protein</fullName>
    </submittedName>
</protein>
<feature type="transmembrane region" description="Helical" evidence="1">
    <location>
        <begin position="140"/>
        <end position="160"/>
    </location>
</feature>